<dbReference type="PROSITE" id="PS50851">
    <property type="entry name" value="CHEW"/>
    <property type="match status" value="1"/>
</dbReference>
<dbReference type="GO" id="GO:0006935">
    <property type="term" value="P:chemotaxis"/>
    <property type="evidence" value="ECO:0007669"/>
    <property type="project" value="UniProtKB-KW"/>
</dbReference>
<feature type="domain" description="HPt" evidence="16">
    <location>
        <begin position="1"/>
        <end position="104"/>
    </location>
</feature>
<dbReference type="EC" id="2.7.13.3" evidence="2"/>
<dbReference type="GO" id="GO:0005524">
    <property type="term" value="F:ATP binding"/>
    <property type="evidence" value="ECO:0007669"/>
    <property type="project" value="UniProtKB-KW"/>
</dbReference>
<dbReference type="InterPro" id="IPR002545">
    <property type="entry name" value="CheW-lke_dom"/>
</dbReference>
<evidence type="ECO:0000259" key="14">
    <source>
        <dbReference type="PROSITE" id="PS50109"/>
    </source>
</evidence>
<name>A0A438AK99_9RHOB</name>
<feature type="domain" description="CheW-like" evidence="15">
    <location>
        <begin position="590"/>
        <end position="726"/>
    </location>
</feature>
<dbReference type="InterPro" id="IPR036097">
    <property type="entry name" value="HisK_dim/P_sf"/>
</dbReference>
<dbReference type="OrthoDB" id="9803176at2"/>
<evidence type="ECO:0000259" key="15">
    <source>
        <dbReference type="PROSITE" id="PS50851"/>
    </source>
</evidence>
<dbReference type="InterPro" id="IPR005467">
    <property type="entry name" value="His_kinase_dom"/>
</dbReference>
<sequence length="745" mass="79206">MSSTSDLRDTFFLECEDLLESMSEGLRLLQDDPNDIETVNSVFRAVHSIKGGAGAFALGDLVGFAHSFESVLDAVRSGKLSVTPDLMKVIYHAADHLTDLVESTRDGTTANQERGEKILIDLEQAMPVSEDDDDEEIDFAPMAMDFSLDLDLGPSRSEFRIGFRPNPDAYLTGNDPQPLLRELSEMGDYAVTLNPQALPPFDDLDPSRAYLAWDILLGTDQGMAAVEEVFEFVEGACTLDIIELEEPSGAFDTDDADTQDAPDIAAEPDGDDPAPGAEETATPGNETGAAPQEPSPQPPTDTASTASGSGAGAPPAKPAEPTAGGGGAGGGGNARAQGAQTIRVALDRVDRLINVVGELVIHQAMLTQAIEQLNLAPGSDVLIGLDELKQLSREMQESVMAIRAQPVKPLFQRMFRIVREASEATGKSARLETVGDTTEVDKTVFEKLSDPLTHMIRNAVDHGLENAAKRAEVGKPEEGTVTLSAGHRSGRVVITIADDGGGINRPRVRQIAEEKGLISPEADLTASEIDNLLFLPGFSTAAEVSSLSGRGVGMDVVRSAIQDLGGTVSITSFPGKGTTFTISLPLTLAVLDGMVVDVSGQQMVVPITAIVETLRPSPSDVQALGMNDWVVSVRGSYLPIVDVGHVLGFRPPLDSPADKVVLLIETDDDARAALLVDDIQDHRQVVIKSLEENFRRVRGVAAATVFGDGQVALIMDTNTLVDRSAFFNAAAMTETDTPQTEPRHA</sequence>
<dbReference type="EMBL" id="RQXX01000001">
    <property type="protein sequence ID" value="RVV99243.1"/>
    <property type="molecule type" value="Genomic_DNA"/>
</dbReference>
<dbReference type="SUPFAM" id="SSF50341">
    <property type="entry name" value="CheW-like"/>
    <property type="match status" value="1"/>
</dbReference>
<dbReference type="FunFam" id="3.30.565.10:FF:000016">
    <property type="entry name" value="Chemotaxis protein CheA, putative"/>
    <property type="match status" value="1"/>
</dbReference>
<dbReference type="Gene3D" id="3.30.565.10">
    <property type="entry name" value="Histidine kinase-like ATPase, C-terminal domain"/>
    <property type="match status" value="1"/>
</dbReference>
<dbReference type="InterPro" id="IPR051315">
    <property type="entry name" value="Bact_Chemotaxis_CheA"/>
</dbReference>
<dbReference type="Gene3D" id="2.30.30.40">
    <property type="entry name" value="SH3 Domains"/>
    <property type="match status" value="1"/>
</dbReference>
<evidence type="ECO:0000256" key="2">
    <source>
        <dbReference type="ARBA" id="ARBA00012438"/>
    </source>
</evidence>
<dbReference type="CDD" id="cd16916">
    <property type="entry name" value="HATPase_CheA-like"/>
    <property type="match status" value="1"/>
</dbReference>
<evidence type="ECO:0000313" key="18">
    <source>
        <dbReference type="Proteomes" id="UP000285908"/>
    </source>
</evidence>
<dbReference type="SMART" id="SM00260">
    <property type="entry name" value="CheW"/>
    <property type="match status" value="1"/>
</dbReference>
<dbReference type="SUPFAM" id="SSF47226">
    <property type="entry name" value="Histidine-containing phosphotransfer domain, HPT domain"/>
    <property type="match status" value="1"/>
</dbReference>
<feature type="compositionally biased region" description="Low complexity" evidence="13">
    <location>
        <begin position="300"/>
        <end position="322"/>
    </location>
</feature>
<keyword evidence="10" id="KW-0902">Two-component regulatory system</keyword>
<evidence type="ECO:0000256" key="3">
    <source>
        <dbReference type="ARBA" id="ARBA00021495"/>
    </source>
</evidence>
<dbReference type="InterPro" id="IPR008207">
    <property type="entry name" value="Sig_transdc_His_kin_Hpt_dom"/>
</dbReference>
<evidence type="ECO:0000256" key="12">
    <source>
        <dbReference type="PROSITE-ProRule" id="PRU00110"/>
    </source>
</evidence>
<proteinExistence type="predicted"/>
<comment type="function">
    <text evidence="11">Involved in the transmission of sensory signals from the chemoreceptors to the flagellar motors. CheA is autophosphorylated; it can transfer its phosphate group to either CheB or CheY.</text>
</comment>
<dbReference type="SUPFAM" id="SSF47384">
    <property type="entry name" value="Homodimeric domain of signal transducing histidine kinase"/>
    <property type="match status" value="1"/>
</dbReference>
<feature type="region of interest" description="Disordered" evidence="13">
    <location>
        <begin position="249"/>
        <end position="335"/>
    </location>
</feature>
<keyword evidence="8" id="KW-0418">Kinase</keyword>
<comment type="catalytic activity">
    <reaction evidence="1">
        <text>ATP + protein L-histidine = ADP + protein N-phospho-L-histidine.</text>
        <dbReference type="EC" id="2.7.13.3"/>
    </reaction>
</comment>
<evidence type="ECO:0000256" key="9">
    <source>
        <dbReference type="ARBA" id="ARBA00022840"/>
    </source>
</evidence>
<gene>
    <name evidence="17" type="ORF">EKE94_00660</name>
</gene>
<dbReference type="Proteomes" id="UP000285908">
    <property type="component" value="Unassembled WGS sequence"/>
</dbReference>
<dbReference type="SMART" id="SM00073">
    <property type="entry name" value="HPT"/>
    <property type="match status" value="1"/>
</dbReference>
<keyword evidence="6" id="KW-0808">Transferase</keyword>
<dbReference type="Gene3D" id="1.20.120.160">
    <property type="entry name" value="HPT domain"/>
    <property type="match status" value="1"/>
</dbReference>
<evidence type="ECO:0000256" key="13">
    <source>
        <dbReference type="SAM" id="MobiDB-lite"/>
    </source>
</evidence>
<dbReference type="InterPro" id="IPR036890">
    <property type="entry name" value="HATPase_C_sf"/>
</dbReference>
<dbReference type="SMART" id="SM01231">
    <property type="entry name" value="H-kinase_dim"/>
    <property type="match status" value="1"/>
</dbReference>
<reference evidence="17 18" key="1">
    <citation type="submission" date="2018-11" db="EMBL/GenBank/DDBJ databases">
        <title>Mesobaculum littorinae gen. nov., sp. nov., isolated from Littorina scabra that represents a novel genus of the order Rhodobacteraceae.</title>
        <authorList>
            <person name="Li F."/>
        </authorList>
    </citation>
    <scope>NUCLEOTIDE SEQUENCE [LARGE SCALE GENOMIC DNA]</scope>
    <source>
        <strain evidence="17 18">M0103</strain>
    </source>
</reference>
<dbReference type="InterPro" id="IPR003594">
    <property type="entry name" value="HATPase_dom"/>
</dbReference>
<comment type="caution">
    <text evidence="17">The sequence shown here is derived from an EMBL/GenBank/DDBJ whole genome shotgun (WGS) entry which is preliminary data.</text>
</comment>
<evidence type="ECO:0000313" key="17">
    <source>
        <dbReference type="EMBL" id="RVV99243.1"/>
    </source>
</evidence>
<dbReference type="Pfam" id="PF01627">
    <property type="entry name" value="Hpt"/>
    <property type="match status" value="1"/>
</dbReference>
<dbReference type="GO" id="GO:0005737">
    <property type="term" value="C:cytoplasm"/>
    <property type="evidence" value="ECO:0007669"/>
    <property type="project" value="InterPro"/>
</dbReference>
<evidence type="ECO:0000259" key="16">
    <source>
        <dbReference type="PROSITE" id="PS50894"/>
    </source>
</evidence>
<dbReference type="InterPro" id="IPR036641">
    <property type="entry name" value="HPT_dom_sf"/>
</dbReference>
<dbReference type="RefSeq" id="WP_127904684.1">
    <property type="nucleotide sequence ID" value="NZ_RQXX01000001.1"/>
</dbReference>
<dbReference type="SMART" id="SM00387">
    <property type="entry name" value="HATPase_c"/>
    <property type="match status" value="1"/>
</dbReference>
<keyword evidence="18" id="KW-1185">Reference proteome</keyword>
<keyword evidence="4" id="KW-0145">Chemotaxis</keyword>
<feature type="compositionally biased region" description="Acidic residues" evidence="13">
    <location>
        <begin position="249"/>
        <end position="272"/>
    </location>
</feature>
<dbReference type="PANTHER" id="PTHR43395">
    <property type="entry name" value="SENSOR HISTIDINE KINASE CHEA"/>
    <property type="match status" value="1"/>
</dbReference>
<dbReference type="Pfam" id="PF02518">
    <property type="entry name" value="HATPase_c"/>
    <property type="match status" value="1"/>
</dbReference>
<dbReference type="InterPro" id="IPR004105">
    <property type="entry name" value="CheA-like_dim"/>
</dbReference>
<evidence type="ECO:0000256" key="4">
    <source>
        <dbReference type="ARBA" id="ARBA00022500"/>
    </source>
</evidence>
<keyword evidence="9" id="KW-0067">ATP-binding</keyword>
<dbReference type="InterPro" id="IPR037006">
    <property type="entry name" value="CheA-like_homodim_sf"/>
</dbReference>
<dbReference type="PRINTS" id="PR00344">
    <property type="entry name" value="BCTRLSENSOR"/>
</dbReference>
<dbReference type="PROSITE" id="PS50894">
    <property type="entry name" value="HPT"/>
    <property type="match status" value="1"/>
</dbReference>
<accession>A0A438AK99</accession>
<dbReference type="PROSITE" id="PS50109">
    <property type="entry name" value="HIS_KIN"/>
    <property type="match status" value="1"/>
</dbReference>
<evidence type="ECO:0000256" key="10">
    <source>
        <dbReference type="ARBA" id="ARBA00023012"/>
    </source>
</evidence>
<feature type="compositionally biased region" description="Gly residues" evidence="13">
    <location>
        <begin position="323"/>
        <end position="333"/>
    </location>
</feature>
<feature type="modified residue" description="Phosphohistidine" evidence="12">
    <location>
        <position position="47"/>
    </location>
</feature>
<dbReference type="GO" id="GO:0000155">
    <property type="term" value="F:phosphorelay sensor kinase activity"/>
    <property type="evidence" value="ECO:0007669"/>
    <property type="project" value="InterPro"/>
</dbReference>
<dbReference type="InterPro" id="IPR004358">
    <property type="entry name" value="Sig_transdc_His_kin-like_C"/>
</dbReference>
<evidence type="ECO:0000256" key="8">
    <source>
        <dbReference type="ARBA" id="ARBA00022777"/>
    </source>
</evidence>
<dbReference type="Gene3D" id="1.10.287.560">
    <property type="entry name" value="Histidine kinase CheA-like, homodimeric domain"/>
    <property type="match status" value="1"/>
</dbReference>
<keyword evidence="5 12" id="KW-0597">Phosphoprotein</keyword>
<dbReference type="PANTHER" id="PTHR43395:SF10">
    <property type="entry name" value="CHEMOTAXIS PROTEIN CHEA"/>
    <property type="match status" value="1"/>
</dbReference>
<organism evidence="17 18">
    <name type="scientific">Mesobaculum littorinae</name>
    <dbReference type="NCBI Taxonomy" id="2486419"/>
    <lineage>
        <taxon>Bacteria</taxon>
        <taxon>Pseudomonadati</taxon>
        <taxon>Pseudomonadota</taxon>
        <taxon>Alphaproteobacteria</taxon>
        <taxon>Rhodobacterales</taxon>
        <taxon>Roseobacteraceae</taxon>
        <taxon>Mesobaculum</taxon>
    </lineage>
</organism>
<evidence type="ECO:0000256" key="6">
    <source>
        <dbReference type="ARBA" id="ARBA00022679"/>
    </source>
</evidence>
<feature type="domain" description="Histidine kinase" evidence="14">
    <location>
        <begin position="385"/>
        <end position="588"/>
    </location>
</feature>
<dbReference type="Pfam" id="PF02895">
    <property type="entry name" value="H-kinase_dim"/>
    <property type="match status" value="1"/>
</dbReference>
<evidence type="ECO:0000256" key="11">
    <source>
        <dbReference type="ARBA" id="ARBA00035100"/>
    </source>
</evidence>
<dbReference type="Pfam" id="PF01584">
    <property type="entry name" value="CheW"/>
    <property type="match status" value="1"/>
</dbReference>
<evidence type="ECO:0000256" key="1">
    <source>
        <dbReference type="ARBA" id="ARBA00000085"/>
    </source>
</evidence>
<dbReference type="AlphaFoldDB" id="A0A438AK99"/>
<protein>
    <recommendedName>
        <fullName evidence="3">Chemotaxis protein CheA</fullName>
        <ecNumber evidence="2">2.7.13.3</ecNumber>
    </recommendedName>
</protein>
<dbReference type="InterPro" id="IPR036061">
    <property type="entry name" value="CheW-like_dom_sf"/>
</dbReference>
<dbReference type="CDD" id="cd00088">
    <property type="entry name" value="HPT"/>
    <property type="match status" value="1"/>
</dbReference>
<keyword evidence="7" id="KW-0547">Nucleotide-binding</keyword>
<dbReference type="CDD" id="cd00731">
    <property type="entry name" value="CheA_reg"/>
    <property type="match status" value="1"/>
</dbReference>
<evidence type="ECO:0000256" key="5">
    <source>
        <dbReference type="ARBA" id="ARBA00022553"/>
    </source>
</evidence>
<dbReference type="SUPFAM" id="SSF55874">
    <property type="entry name" value="ATPase domain of HSP90 chaperone/DNA topoisomerase II/histidine kinase"/>
    <property type="match status" value="1"/>
</dbReference>
<evidence type="ECO:0000256" key="7">
    <source>
        <dbReference type="ARBA" id="ARBA00022741"/>
    </source>
</evidence>